<dbReference type="Pfam" id="PF13561">
    <property type="entry name" value="adh_short_C2"/>
    <property type="match status" value="1"/>
</dbReference>
<evidence type="ECO:0000313" key="2">
    <source>
        <dbReference type="EMBL" id="SDF64337.1"/>
    </source>
</evidence>
<organism evidence="2 3">
    <name type="scientific">Dyadobacter soli</name>
    <dbReference type="NCBI Taxonomy" id="659014"/>
    <lineage>
        <taxon>Bacteria</taxon>
        <taxon>Pseudomonadati</taxon>
        <taxon>Bacteroidota</taxon>
        <taxon>Cytophagia</taxon>
        <taxon>Cytophagales</taxon>
        <taxon>Spirosomataceae</taxon>
        <taxon>Dyadobacter</taxon>
    </lineage>
</organism>
<dbReference type="InterPro" id="IPR036291">
    <property type="entry name" value="NAD(P)-bd_dom_sf"/>
</dbReference>
<proteinExistence type="inferred from homology"/>
<dbReference type="EMBL" id="FNAN01000011">
    <property type="protein sequence ID" value="SDF64337.1"/>
    <property type="molecule type" value="Genomic_DNA"/>
</dbReference>
<gene>
    <name evidence="2" type="ORF">SAMN04487996_111351</name>
</gene>
<evidence type="ECO:0000313" key="3">
    <source>
        <dbReference type="Proteomes" id="UP000198748"/>
    </source>
</evidence>
<accession>A0A1G7MRK1</accession>
<dbReference type="STRING" id="659014.SAMN04487996_111351"/>
<comment type="similarity">
    <text evidence="1">Belongs to the short-chain dehydrogenases/reductases (SDR) family.</text>
</comment>
<reference evidence="3" key="1">
    <citation type="submission" date="2016-10" db="EMBL/GenBank/DDBJ databases">
        <authorList>
            <person name="Varghese N."/>
            <person name="Submissions S."/>
        </authorList>
    </citation>
    <scope>NUCLEOTIDE SEQUENCE [LARGE SCALE GENOMIC DNA]</scope>
    <source>
        <strain evidence="3">DSM 25329</strain>
    </source>
</reference>
<name>A0A1G7MRK1_9BACT</name>
<dbReference type="PANTHER" id="PTHR42879">
    <property type="entry name" value="3-OXOACYL-(ACYL-CARRIER-PROTEIN) REDUCTASE"/>
    <property type="match status" value="1"/>
</dbReference>
<keyword evidence="3" id="KW-1185">Reference proteome</keyword>
<dbReference type="PRINTS" id="PR00081">
    <property type="entry name" value="GDHRDH"/>
</dbReference>
<dbReference type="Gene3D" id="3.40.50.720">
    <property type="entry name" value="NAD(P)-binding Rossmann-like Domain"/>
    <property type="match status" value="1"/>
</dbReference>
<dbReference type="PANTHER" id="PTHR42879:SF2">
    <property type="entry name" value="3-OXOACYL-[ACYL-CARRIER-PROTEIN] REDUCTASE FABG"/>
    <property type="match status" value="1"/>
</dbReference>
<dbReference type="AlphaFoldDB" id="A0A1G7MRK1"/>
<evidence type="ECO:0000256" key="1">
    <source>
        <dbReference type="ARBA" id="ARBA00006484"/>
    </source>
</evidence>
<dbReference type="InterPro" id="IPR002347">
    <property type="entry name" value="SDR_fam"/>
</dbReference>
<dbReference type="SUPFAM" id="SSF51735">
    <property type="entry name" value="NAD(P)-binding Rossmann-fold domains"/>
    <property type="match status" value="1"/>
</dbReference>
<dbReference type="Proteomes" id="UP000198748">
    <property type="component" value="Unassembled WGS sequence"/>
</dbReference>
<sequence length="102" mass="10956">MVNYSKSLSNEVSPKGVRVLTVSPGWIMTTASERMIERIDQSSNITIEQAHKSVMDGLGGIPFGRPAWPKEVAELVGFLVSPCAAYLTGTEYVIDGGTVPTI</sequence>
<protein>
    <submittedName>
        <fullName evidence="2">Enoyl-(Acyl carrier protein) reductase</fullName>
    </submittedName>
</protein>
<dbReference type="InterPro" id="IPR050259">
    <property type="entry name" value="SDR"/>
</dbReference>